<feature type="domain" description="DNA/RNA-binding protein Alba-like" evidence="5">
    <location>
        <begin position="42"/>
        <end position="102"/>
    </location>
</feature>
<dbReference type="RefSeq" id="XP_011644295.1">
    <property type="nucleotide sequence ID" value="XM_011645993.2"/>
</dbReference>
<dbReference type="InterPro" id="IPR036882">
    <property type="entry name" value="Alba-like_dom_sf"/>
</dbReference>
<keyword evidence="3" id="KW-0539">Nucleus</keyword>
<dbReference type="GO" id="GO:0003723">
    <property type="term" value="F:RNA binding"/>
    <property type="evidence" value="ECO:0007669"/>
    <property type="project" value="TreeGrafter"/>
</dbReference>
<comment type="subcellular location">
    <subcellularLocation>
        <location evidence="1">Nucleus</location>
    </subcellularLocation>
</comment>
<keyword evidence="6" id="KW-1185">Reference proteome</keyword>
<evidence type="ECO:0000256" key="1">
    <source>
        <dbReference type="ARBA" id="ARBA00004123"/>
    </source>
</evidence>
<dbReference type="GeneID" id="105431662"/>
<evidence type="ECO:0000256" key="2">
    <source>
        <dbReference type="ARBA" id="ARBA00008018"/>
    </source>
</evidence>
<dbReference type="InterPro" id="IPR002775">
    <property type="entry name" value="DNA/RNA-bd_Alba-like"/>
</dbReference>
<dbReference type="CTD" id="54913"/>
<evidence type="ECO:0000256" key="3">
    <source>
        <dbReference type="ARBA" id="ARBA00023242"/>
    </source>
</evidence>
<dbReference type="GO" id="GO:0000172">
    <property type="term" value="C:ribonuclease MRP complex"/>
    <property type="evidence" value="ECO:0007669"/>
    <property type="project" value="TreeGrafter"/>
</dbReference>
<accession>A0A6I9XG41</accession>
<name>A0A6I9XG41_9HYME</name>
<feature type="compositionally biased region" description="Basic and acidic residues" evidence="4">
    <location>
        <begin position="177"/>
        <end position="195"/>
    </location>
</feature>
<reference evidence="7" key="1">
    <citation type="submission" date="2025-08" db="UniProtKB">
        <authorList>
            <consortium name="RefSeq"/>
        </authorList>
    </citation>
    <scope>IDENTIFICATION</scope>
</reference>
<feature type="region of interest" description="Disordered" evidence="4">
    <location>
        <begin position="170"/>
        <end position="201"/>
    </location>
</feature>
<dbReference type="GO" id="GO:0005634">
    <property type="term" value="C:nucleus"/>
    <property type="evidence" value="ECO:0007669"/>
    <property type="project" value="UniProtKB-SubCell"/>
</dbReference>
<dbReference type="GO" id="GO:0001682">
    <property type="term" value="P:tRNA 5'-leader removal"/>
    <property type="evidence" value="ECO:0007669"/>
    <property type="project" value="TreeGrafter"/>
</dbReference>
<dbReference type="InterPro" id="IPR051958">
    <property type="entry name" value="Alba-like_NAB"/>
</dbReference>
<dbReference type="PANTHER" id="PTHR13516:SF4">
    <property type="entry name" value="FI09323P"/>
    <property type="match status" value="1"/>
</dbReference>
<dbReference type="PANTHER" id="PTHR13516">
    <property type="entry name" value="RIBONUCLEASE P SUBUNIT P25"/>
    <property type="match status" value="1"/>
</dbReference>
<organism evidence="6 7">
    <name type="scientific">Pogonomyrmex barbatus</name>
    <name type="common">red harvester ant</name>
    <dbReference type="NCBI Taxonomy" id="144034"/>
    <lineage>
        <taxon>Eukaryota</taxon>
        <taxon>Metazoa</taxon>
        <taxon>Ecdysozoa</taxon>
        <taxon>Arthropoda</taxon>
        <taxon>Hexapoda</taxon>
        <taxon>Insecta</taxon>
        <taxon>Pterygota</taxon>
        <taxon>Neoptera</taxon>
        <taxon>Endopterygota</taxon>
        <taxon>Hymenoptera</taxon>
        <taxon>Apocrita</taxon>
        <taxon>Aculeata</taxon>
        <taxon>Formicoidea</taxon>
        <taxon>Formicidae</taxon>
        <taxon>Myrmicinae</taxon>
        <taxon>Pogonomyrmex</taxon>
    </lineage>
</organism>
<evidence type="ECO:0000259" key="5">
    <source>
        <dbReference type="Pfam" id="PF01918"/>
    </source>
</evidence>
<dbReference type="Gene3D" id="3.30.110.20">
    <property type="entry name" value="Alba-like domain"/>
    <property type="match status" value="1"/>
</dbReference>
<dbReference type="SUPFAM" id="SSF82704">
    <property type="entry name" value="AlbA-like"/>
    <property type="match status" value="1"/>
</dbReference>
<dbReference type="Pfam" id="PF01918">
    <property type="entry name" value="Alba"/>
    <property type="match status" value="1"/>
</dbReference>
<protein>
    <submittedName>
        <fullName evidence="7">Ribonuclease P protein subunit p25-like protein</fullName>
    </submittedName>
</protein>
<proteinExistence type="inferred from homology"/>
<comment type="similarity">
    <text evidence="2">Belongs to the histone-like Alba family.</text>
</comment>
<sequence>MGRSKLKKKLQLQQKVKETISTEKSTDTQKVPINNLPEKFLWMHVKSGTKIRNVLGYALKEFPSYNSIVWTGIEHSIAKTISCAEIFKRKHKGLHQITKLRNVRSEKSGKDTTAEIHRVPEIHILLSKDIKDTTELGYQAPENCEQFLKEDVTESKIITTNNIESMPDISKQSTTMERIEKRKNIDKRKYAEPFSKKKKIS</sequence>
<evidence type="ECO:0000313" key="7">
    <source>
        <dbReference type="RefSeq" id="XP_011644295.1"/>
    </source>
</evidence>
<dbReference type="OrthoDB" id="424402at2759"/>
<dbReference type="AlphaFoldDB" id="A0A6I9XG41"/>
<evidence type="ECO:0000256" key="4">
    <source>
        <dbReference type="SAM" id="MobiDB-lite"/>
    </source>
</evidence>
<evidence type="ECO:0000313" key="6">
    <source>
        <dbReference type="Proteomes" id="UP000504615"/>
    </source>
</evidence>
<gene>
    <name evidence="7" type="primary">LOC105431662</name>
</gene>
<dbReference type="Proteomes" id="UP000504615">
    <property type="component" value="Unplaced"/>
</dbReference>